<evidence type="ECO:0000313" key="4">
    <source>
        <dbReference type="EMBL" id="JAS03762.1"/>
    </source>
</evidence>
<reference evidence="4" key="1">
    <citation type="submission" date="2016-03" db="EMBL/GenBank/DDBJ databases">
        <authorList>
            <person name="Ploux O."/>
        </authorList>
    </citation>
    <scope>NUCLEOTIDE SEQUENCE</scope>
    <source>
        <tissue evidence="4">Mantle</tissue>
    </source>
</reference>
<keyword evidence="3" id="KW-0963">Cytoplasm</keyword>
<dbReference type="PANTHER" id="PTHR12478">
    <property type="entry name" value="DNA-DAMAGE-INDUCIBLE TRANSCRIPT 4 PROTEIN DDIT4"/>
    <property type="match status" value="1"/>
</dbReference>
<evidence type="ECO:0000256" key="3">
    <source>
        <dbReference type="ARBA" id="ARBA00022490"/>
    </source>
</evidence>
<dbReference type="GO" id="GO:0032006">
    <property type="term" value="P:regulation of TOR signaling"/>
    <property type="evidence" value="ECO:0007669"/>
    <property type="project" value="TreeGrafter"/>
</dbReference>
<accession>A0A194AMQ5</accession>
<protein>
    <submittedName>
        <fullName evidence="4">Uncharacterized protein</fullName>
    </submittedName>
</protein>
<dbReference type="Pfam" id="PF07809">
    <property type="entry name" value="RTP801_C"/>
    <property type="match status" value="1"/>
</dbReference>
<comment type="subcellular location">
    <subcellularLocation>
        <location evidence="1">Cytoplasm</location>
    </subcellularLocation>
</comment>
<sequence length="123" mass="13897">MMHKIKRVLGLMKSSPVSLVDIFENNPQCVKYNGDIDCQTNGANSYGTFEEAAELTQSKQLSNRLMDALRNVREKLLHCELLIPCGLIMKVSEDIVRMSHSEPCGIRGCILYINLKKRTNVNI</sequence>
<organism evidence="4">
    <name type="scientific">Pinctada fucata</name>
    <name type="common">Akoya pearl oyster</name>
    <name type="synonym">Pinctada imbricata fucata</name>
    <dbReference type="NCBI Taxonomy" id="50426"/>
    <lineage>
        <taxon>Eukaryota</taxon>
        <taxon>Metazoa</taxon>
        <taxon>Spiralia</taxon>
        <taxon>Lophotrochozoa</taxon>
        <taxon>Mollusca</taxon>
        <taxon>Bivalvia</taxon>
        <taxon>Autobranchia</taxon>
        <taxon>Pteriomorphia</taxon>
        <taxon>Pterioida</taxon>
        <taxon>Pterioidea</taxon>
        <taxon>Pteriidae</taxon>
        <taxon>Pinctada</taxon>
    </lineage>
</organism>
<comment type="similarity">
    <text evidence="2">Belongs to the DDIT4 family.</text>
</comment>
<dbReference type="GO" id="GO:0009968">
    <property type="term" value="P:negative regulation of signal transduction"/>
    <property type="evidence" value="ECO:0007669"/>
    <property type="project" value="InterPro"/>
</dbReference>
<proteinExistence type="inferred from homology"/>
<dbReference type="InterPro" id="IPR038281">
    <property type="entry name" value="RTP801-like_C_sf"/>
</dbReference>
<dbReference type="GO" id="GO:0005737">
    <property type="term" value="C:cytoplasm"/>
    <property type="evidence" value="ECO:0007669"/>
    <property type="project" value="UniProtKB-SubCell"/>
</dbReference>
<dbReference type="EMBL" id="GELH01000509">
    <property type="protein sequence ID" value="JAS03763.1"/>
    <property type="molecule type" value="Transcribed_RNA"/>
</dbReference>
<dbReference type="AlphaFoldDB" id="A0A194AMQ5"/>
<dbReference type="PANTHER" id="PTHR12478:SF16">
    <property type="entry name" value="PROTEIN CHARYBDE-RELATED"/>
    <property type="match status" value="1"/>
</dbReference>
<dbReference type="EMBL" id="GELH01000510">
    <property type="protein sequence ID" value="JAS03762.1"/>
    <property type="molecule type" value="Transcribed_RNA"/>
</dbReference>
<evidence type="ECO:0000256" key="2">
    <source>
        <dbReference type="ARBA" id="ARBA00010670"/>
    </source>
</evidence>
<dbReference type="InterPro" id="IPR012918">
    <property type="entry name" value="RTP801-like"/>
</dbReference>
<dbReference type="Gene3D" id="3.90.470.40">
    <property type="entry name" value="RTP801-like"/>
    <property type="match status" value="1"/>
</dbReference>
<evidence type="ECO:0000256" key="1">
    <source>
        <dbReference type="ARBA" id="ARBA00004496"/>
    </source>
</evidence>
<dbReference type="GO" id="GO:0006915">
    <property type="term" value="P:apoptotic process"/>
    <property type="evidence" value="ECO:0007669"/>
    <property type="project" value="TreeGrafter"/>
</dbReference>
<name>A0A194AMQ5_PINFU</name>